<sequence length="193" mass="20133">MSSYGALALAIHVLIAFVVPFHVTEATFFPCPCPAPPPPSGAPATFVVYLQDITAQNGTIPANATTVPVAGRQGIAYNLQNFGTVFVTDDNITATASPNSALLGQAQGTLIVTSLQSKYFQISLTLVFNAGPYANSTVVLLGVVNGLQAVRPVAVVGGTGVFTYAKGFATFETVVLQGSYTVDKVTVTYKIRQ</sequence>
<comment type="caution">
    <text evidence="1">The sequence shown here is derived from an EMBL/GenBank/DDBJ whole genome shotgun (WGS) entry which is preliminary data.</text>
</comment>
<proteinExistence type="predicted"/>
<name>A0ACB9S0S6_9MYRT</name>
<dbReference type="Proteomes" id="UP001057402">
    <property type="component" value="Chromosome 2"/>
</dbReference>
<reference evidence="2" key="1">
    <citation type="journal article" date="2023" name="Front. Plant Sci.">
        <title>Chromosomal-level genome assembly of Melastoma candidum provides insights into trichome evolution.</title>
        <authorList>
            <person name="Zhong Y."/>
            <person name="Wu W."/>
            <person name="Sun C."/>
            <person name="Zou P."/>
            <person name="Liu Y."/>
            <person name="Dai S."/>
            <person name="Zhou R."/>
        </authorList>
    </citation>
    <scope>NUCLEOTIDE SEQUENCE [LARGE SCALE GENOMIC DNA]</scope>
</reference>
<keyword evidence="2" id="KW-1185">Reference proteome</keyword>
<accession>A0ACB9S0S6</accession>
<evidence type="ECO:0000313" key="1">
    <source>
        <dbReference type="EMBL" id="KAI4384960.1"/>
    </source>
</evidence>
<evidence type="ECO:0000313" key="2">
    <source>
        <dbReference type="Proteomes" id="UP001057402"/>
    </source>
</evidence>
<dbReference type="EMBL" id="CM042881">
    <property type="protein sequence ID" value="KAI4384960.1"/>
    <property type="molecule type" value="Genomic_DNA"/>
</dbReference>
<organism evidence="1 2">
    <name type="scientific">Melastoma candidum</name>
    <dbReference type="NCBI Taxonomy" id="119954"/>
    <lineage>
        <taxon>Eukaryota</taxon>
        <taxon>Viridiplantae</taxon>
        <taxon>Streptophyta</taxon>
        <taxon>Embryophyta</taxon>
        <taxon>Tracheophyta</taxon>
        <taxon>Spermatophyta</taxon>
        <taxon>Magnoliopsida</taxon>
        <taxon>eudicotyledons</taxon>
        <taxon>Gunneridae</taxon>
        <taxon>Pentapetalae</taxon>
        <taxon>rosids</taxon>
        <taxon>malvids</taxon>
        <taxon>Myrtales</taxon>
        <taxon>Melastomataceae</taxon>
        <taxon>Melastomatoideae</taxon>
        <taxon>Melastomateae</taxon>
        <taxon>Melastoma</taxon>
    </lineage>
</organism>
<gene>
    <name evidence="1" type="ORF">MLD38_003041</name>
</gene>
<protein>
    <submittedName>
        <fullName evidence="1">Uncharacterized protein</fullName>
    </submittedName>
</protein>